<protein>
    <submittedName>
        <fullName evidence="1">Uncharacterized protein</fullName>
    </submittedName>
</protein>
<gene>
    <name evidence="1" type="ORF">DCF19_03005</name>
</gene>
<sequence length="66" mass="7787">MLSPLNKPNCLLFQYQTAIASQRTKPDRLFPQIKQRSPLNTHKPDRLSMLLFYNEMSYIVQCNDTK</sequence>
<comment type="caution">
    <text evidence="1">The sequence shown here is derived from an EMBL/GenBank/DDBJ whole genome shotgun (WGS) entry which is preliminary data.</text>
</comment>
<dbReference type="AlphaFoldDB" id="A0A2W4YBI8"/>
<accession>A0A2W4YBI8</accession>
<evidence type="ECO:0000313" key="1">
    <source>
        <dbReference type="EMBL" id="PZO44185.1"/>
    </source>
</evidence>
<name>A0A2W4YBI8_9CYAN</name>
<organism evidence="1 2">
    <name type="scientific">Pseudanabaena frigida</name>
    <dbReference type="NCBI Taxonomy" id="945775"/>
    <lineage>
        <taxon>Bacteria</taxon>
        <taxon>Bacillati</taxon>
        <taxon>Cyanobacteriota</taxon>
        <taxon>Cyanophyceae</taxon>
        <taxon>Pseudanabaenales</taxon>
        <taxon>Pseudanabaenaceae</taxon>
        <taxon>Pseudanabaena</taxon>
    </lineage>
</organism>
<dbReference type="Proteomes" id="UP000249467">
    <property type="component" value="Unassembled WGS sequence"/>
</dbReference>
<proteinExistence type="predicted"/>
<dbReference type="EMBL" id="QBML01000003">
    <property type="protein sequence ID" value="PZO44185.1"/>
    <property type="molecule type" value="Genomic_DNA"/>
</dbReference>
<evidence type="ECO:0000313" key="2">
    <source>
        <dbReference type="Proteomes" id="UP000249467"/>
    </source>
</evidence>
<reference evidence="1 2" key="1">
    <citation type="submission" date="2018-04" db="EMBL/GenBank/DDBJ databases">
        <authorList>
            <person name="Go L.Y."/>
            <person name="Mitchell J.A."/>
        </authorList>
    </citation>
    <scope>NUCLEOTIDE SEQUENCE [LARGE SCALE GENOMIC DNA]</scope>
    <source>
        <strain evidence="1">ULC066bin1</strain>
    </source>
</reference>
<reference evidence="1 2" key="2">
    <citation type="submission" date="2018-06" db="EMBL/GenBank/DDBJ databases">
        <title>Metagenomic assembly of (sub)arctic Cyanobacteria and their associated microbiome from non-axenic cultures.</title>
        <authorList>
            <person name="Baurain D."/>
        </authorList>
    </citation>
    <scope>NUCLEOTIDE SEQUENCE [LARGE SCALE GENOMIC DNA]</scope>
    <source>
        <strain evidence="1">ULC066bin1</strain>
    </source>
</reference>